<name>A0A1L7TYQ1_FUSMA</name>
<evidence type="ECO:0000313" key="3">
    <source>
        <dbReference type="EMBL" id="CVL03678.1"/>
    </source>
</evidence>
<keyword evidence="2" id="KW-0472">Membrane</keyword>
<keyword evidence="2" id="KW-0812">Transmembrane</keyword>
<sequence length="559" mass="64182">MDPKLEIPGAEKLPTLPAIPTLSTLLALPIVAKVLNHPSLQNLPDVSNVRKIPRAHIAAVAFIISALSLIILSPWSWEMDGSSWSHHRHKYRDEDRKFALVVPATSPSPDLCKTVVTALALGYPSPVIINWGIDHRLISHWNGGHNLPKIPGIVDYLDAVLHPDAHPSERLSEDDVILMVDGHDVWFQLPAQIMLERYHRINKEANERLRKQWNKKGKMPMQQTILVATGKKCYSGLADKGINIQCEKWPESPERKDLYGPDTEKDGEHWQTNRPRWINGGVYIGPAGDMRRLFRRSLFTMQAGIGEGIKMHSEQALTGEVVVEQEIFRKFQREKGRPRRGMRNMLDKKLEYGIGLDYGQQISMQTQWTQDDEGRDHGAFVTLGDQKLIDEHSAALGISPTRLKGLPEDIKNAENPLELIQPDADWNNMSLYADFFLETVPVILHHNGMHGLKRRRSTWWDKPWYYHHLRELLKMQIQKKGEPEDPLATVKTENGRVRYWGVSAEYESRYPRQMVDNAFGRLDKMKFGEICRHTKKAPKGPNQEWWEEVFRDTEGPWGH</sequence>
<evidence type="ECO:0000256" key="2">
    <source>
        <dbReference type="SAM" id="Phobius"/>
    </source>
</evidence>
<dbReference type="Proteomes" id="UP000184255">
    <property type="component" value="Unassembled WGS sequence"/>
</dbReference>
<dbReference type="RefSeq" id="XP_041688272.1">
    <property type="nucleotide sequence ID" value="XM_041822609.1"/>
</dbReference>
<dbReference type="PANTHER" id="PTHR36587">
    <property type="entry name" value="EXPRESSION SITE-ASSOCIATED GENE 3 (ESAG3)-LIKE PROTEIN"/>
    <property type="match status" value="1"/>
</dbReference>
<dbReference type="CDD" id="cd22997">
    <property type="entry name" value="GT_LH"/>
    <property type="match status" value="1"/>
</dbReference>
<organism evidence="3 4">
    <name type="scientific">Fusarium mangiferae</name>
    <name type="common">Mango malformation disease fungus</name>
    <dbReference type="NCBI Taxonomy" id="192010"/>
    <lineage>
        <taxon>Eukaryota</taxon>
        <taxon>Fungi</taxon>
        <taxon>Dikarya</taxon>
        <taxon>Ascomycota</taxon>
        <taxon>Pezizomycotina</taxon>
        <taxon>Sordariomycetes</taxon>
        <taxon>Hypocreomycetidae</taxon>
        <taxon>Hypocreales</taxon>
        <taxon>Nectriaceae</taxon>
        <taxon>Fusarium</taxon>
        <taxon>Fusarium fujikuroi species complex</taxon>
    </lineage>
</organism>
<feature type="region of interest" description="Disordered" evidence="1">
    <location>
        <begin position="253"/>
        <end position="272"/>
    </location>
</feature>
<dbReference type="AlphaFoldDB" id="A0A1L7TYQ1"/>
<evidence type="ECO:0000256" key="1">
    <source>
        <dbReference type="SAM" id="MobiDB-lite"/>
    </source>
</evidence>
<keyword evidence="2" id="KW-1133">Transmembrane helix</keyword>
<dbReference type="EMBL" id="FCQH01000014">
    <property type="protein sequence ID" value="CVL03678.1"/>
    <property type="molecule type" value="Genomic_DNA"/>
</dbReference>
<proteinExistence type="predicted"/>
<protein>
    <submittedName>
        <fullName evidence="3">Uncharacterized protein</fullName>
    </submittedName>
</protein>
<keyword evidence="4" id="KW-1185">Reference proteome</keyword>
<feature type="transmembrane region" description="Helical" evidence="2">
    <location>
        <begin position="56"/>
        <end position="77"/>
    </location>
</feature>
<comment type="caution">
    <text evidence="3">The sequence shown here is derived from an EMBL/GenBank/DDBJ whole genome shotgun (WGS) entry which is preliminary data.</text>
</comment>
<gene>
    <name evidence="3" type="ORF">FMAN_15059</name>
</gene>
<reference evidence="4" key="1">
    <citation type="journal article" date="2016" name="Genome Biol. Evol.">
        <title>Comparative 'omics' of the Fusarium fujikuroi species complex highlights differences in genetic potential and metabolite synthesis.</title>
        <authorList>
            <person name="Niehaus E.-M."/>
            <person name="Muensterkoetter M."/>
            <person name="Proctor R.H."/>
            <person name="Brown D.W."/>
            <person name="Sharon A."/>
            <person name="Idan Y."/>
            <person name="Oren-Young L."/>
            <person name="Sieber C.M."/>
            <person name="Novak O."/>
            <person name="Pencik A."/>
            <person name="Tarkowska D."/>
            <person name="Hromadova K."/>
            <person name="Freeman S."/>
            <person name="Maymon M."/>
            <person name="Elazar M."/>
            <person name="Youssef S.A."/>
            <person name="El-Shabrawy E.S.M."/>
            <person name="Shalaby A.B.A."/>
            <person name="Houterman P."/>
            <person name="Brock N.L."/>
            <person name="Burkhardt I."/>
            <person name="Tsavkelova E.A."/>
            <person name="Dickschat J.S."/>
            <person name="Galuszka P."/>
            <person name="Gueldener U."/>
            <person name="Tudzynski B."/>
        </authorList>
    </citation>
    <scope>NUCLEOTIDE SEQUENCE [LARGE SCALE GENOMIC DNA]</scope>
    <source>
        <strain evidence="4">MRC7560</strain>
    </source>
</reference>
<evidence type="ECO:0000313" key="4">
    <source>
        <dbReference type="Proteomes" id="UP000184255"/>
    </source>
</evidence>
<feature type="compositionally biased region" description="Basic and acidic residues" evidence="1">
    <location>
        <begin position="253"/>
        <end position="271"/>
    </location>
</feature>
<dbReference type="GeneID" id="65094302"/>
<dbReference type="PANTHER" id="PTHR36587:SF2">
    <property type="entry name" value="EXPRESSION SITE-ASSOCIATED GENE 3 (ESAG3)-LIKE PROTEIN"/>
    <property type="match status" value="1"/>
</dbReference>
<feature type="transmembrane region" description="Helical" evidence="2">
    <location>
        <begin position="15"/>
        <end position="35"/>
    </location>
</feature>
<dbReference type="VEuPathDB" id="FungiDB:FMAN_15059"/>
<accession>A0A1L7TYQ1</accession>